<accession>A0A5B7KF23</accession>
<evidence type="ECO:0000256" key="1">
    <source>
        <dbReference type="SAM" id="MobiDB-lite"/>
    </source>
</evidence>
<evidence type="ECO:0000313" key="2">
    <source>
        <dbReference type="EMBL" id="MPD03649.1"/>
    </source>
</evidence>
<dbReference type="EMBL" id="VSRR010137134">
    <property type="protein sequence ID" value="MPD03649.1"/>
    <property type="molecule type" value="Genomic_DNA"/>
</dbReference>
<gene>
    <name evidence="2" type="ORF">E2C01_099291</name>
</gene>
<proteinExistence type="predicted"/>
<keyword evidence="3" id="KW-1185">Reference proteome</keyword>
<dbReference type="AlphaFoldDB" id="A0A5B7KF23"/>
<evidence type="ECO:0000313" key="3">
    <source>
        <dbReference type="Proteomes" id="UP000324222"/>
    </source>
</evidence>
<organism evidence="2 3">
    <name type="scientific">Portunus trituberculatus</name>
    <name type="common">Swimming crab</name>
    <name type="synonym">Neptunus trituberculatus</name>
    <dbReference type="NCBI Taxonomy" id="210409"/>
    <lineage>
        <taxon>Eukaryota</taxon>
        <taxon>Metazoa</taxon>
        <taxon>Ecdysozoa</taxon>
        <taxon>Arthropoda</taxon>
        <taxon>Crustacea</taxon>
        <taxon>Multicrustacea</taxon>
        <taxon>Malacostraca</taxon>
        <taxon>Eumalacostraca</taxon>
        <taxon>Eucarida</taxon>
        <taxon>Decapoda</taxon>
        <taxon>Pleocyemata</taxon>
        <taxon>Brachyura</taxon>
        <taxon>Eubrachyura</taxon>
        <taxon>Portunoidea</taxon>
        <taxon>Portunidae</taxon>
        <taxon>Portuninae</taxon>
        <taxon>Portunus</taxon>
    </lineage>
</organism>
<reference evidence="2 3" key="1">
    <citation type="submission" date="2019-05" db="EMBL/GenBank/DDBJ databases">
        <title>Another draft genome of Portunus trituberculatus and its Hox gene families provides insights of decapod evolution.</title>
        <authorList>
            <person name="Jeong J.-H."/>
            <person name="Song I."/>
            <person name="Kim S."/>
            <person name="Choi T."/>
            <person name="Kim D."/>
            <person name="Ryu S."/>
            <person name="Kim W."/>
        </authorList>
    </citation>
    <scope>NUCLEOTIDE SEQUENCE [LARGE SCALE GENOMIC DNA]</scope>
    <source>
        <tissue evidence="2">Muscle</tissue>
    </source>
</reference>
<protein>
    <submittedName>
        <fullName evidence="2">Uncharacterized protein</fullName>
    </submittedName>
</protein>
<feature type="compositionally biased region" description="Basic and acidic residues" evidence="1">
    <location>
        <begin position="45"/>
        <end position="54"/>
    </location>
</feature>
<feature type="region of interest" description="Disordered" evidence="1">
    <location>
        <begin position="39"/>
        <end position="60"/>
    </location>
</feature>
<dbReference type="Proteomes" id="UP000324222">
    <property type="component" value="Unassembled WGS sequence"/>
</dbReference>
<sequence length="60" mass="7023">MYTWIKVARRRRSWHRRVSVELRAAVKIKDRLYRVTGQGKSVRGVPREGQHSSIDDSSLS</sequence>
<comment type="caution">
    <text evidence="2">The sequence shown here is derived from an EMBL/GenBank/DDBJ whole genome shotgun (WGS) entry which is preliminary data.</text>
</comment>
<name>A0A5B7KF23_PORTR</name>